<feature type="transmembrane region" description="Helical" evidence="13">
    <location>
        <begin position="80"/>
        <end position="96"/>
    </location>
</feature>
<dbReference type="GO" id="GO:0051537">
    <property type="term" value="F:2 iron, 2 sulfur cluster binding"/>
    <property type="evidence" value="ECO:0007669"/>
    <property type="project" value="UniProtKB-KW"/>
</dbReference>
<keyword evidence="4 13" id="KW-0812">Transmembrane</keyword>
<dbReference type="GO" id="GO:0016020">
    <property type="term" value="C:membrane"/>
    <property type="evidence" value="ECO:0007669"/>
    <property type="project" value="UniProtKB-SubCell"/>
</dbReference>
<dbReference type="SUPFAM" id="SSF52343">
    <property type="entry name" value="Ferredoxin reductase-like, C-terminal NADP-linked domain"/>
    <property type="match status" value="1"/>
</dbReference>
<dbReference type="AlphaFoldDB" id="A0A917ZEL0"/>
<sequence>MKPIKIAFAATLLLVTALWLLADGPLPEQLNYFSFRHLYVQFTGILAIALMSVAMLLALRLPRLEQALKGLDKVYRLHKWLGIAALGLAVVHWWLAQGTKWMVGWGWLSRPQRGGGHQGPELSGVEQWIRGQRGLAESLGEWAFYATAILITLALVKAFPYRWFRKTHTWLAPAYLVLVYHSLILTETDYWSQPVGWLLAALLLGGTLAGLLVLSGRVGRRRQVAGAMRSVKWYPGVRVVEGCIDLEPGWPGHRPGQFAFVTSKSSEGAHPYTIASAWNDEDPSLTFIVKSLGDWTGQLNDWLKPGLPVTVEGPYGSFDFEDDRPHQIWIGAGIGITPFIAMLKHLKRHPDGRPIDLFHSTADVDQSALDKLTADISAAGVRLHLTITPEDGYLTAEQIRAAVPEWRQASLWFCGPAEFGAALRKDFINAGMPAEHFHQELFEMR</sequence>
<comment type="caution">
    <text evidence="15">The sequence shown here is derived from an EMBL/GenBank/DDBJ whole genome shotgun (WGS) entry which is preliminary data.</text>
</comment>
<keyword evidence="3" id="KW-0285">Flavoprotein</keyword>
<gene>
    <name evidence="15" type="ORF">GCM10011348_17050</name>
</gene>
<evidence type="ECO:0000259" key="14">
    <source>
        <dbReference type="PROSITE" id="PS51384"/>
    </source>
</evidence>
<comment type="cofactor">
    <cofactor evidence="1">
        <name>FAD</name>
        <dbReference type="ChEBI" id="CHEBI:57692"/>
    </cofactor>
</comment>
<dbReference type="InterPro" id="IPR039261">
    <property type="entry name" value="FNR_nucleotide-bd"/>
</dbReference>
<evidence type="ECO:0000256" key="9">
    <source>
        <dbReference type="ARBA" id="ARBA00023002"/>
    </source>
</evidence>
<evidence type="ECO:0000256" key="2">
    <source>
        <dbReference type="ARBA" id="ARBA00004141"/>
    </source>
</evidence>
<feature type="transmembrane region" description="Helical" evidence="13">
    <location>
        <begin position="167"/>
        <end position="183"/>
    </location>
</feature>
<dbReference type="Gene3D" id="3.40.50.80">
    <property type="entry name" value="Nucleotide-binding domain of ferredoxin-NADP reductase (FNR) module"/>
    <property type="match status" value="1"/>
</dbReference>
<keyword evidence="5" id="KW-0001">2Fe-2S</keyword>
<keyword evidence="10" id="KW-0408">Iron</keyword>
<dbReference type="Pfam" id="PF08022">
    <property type="entry name" value="FAD_binding_8"/>
    <property type="match status" value="1"/>
</dbReference>
<dbReference type="InterPro" id="IPR013130">
    <property type="entry name" value="Fe3_Rdtase_TM_dom"/>
</dbReference>
<keyword evidence="12 13" id="KW-0472">Membrane</keyword>
<name>A0A917ZEL0_9GAMM</name>
<dbReference type="RefSeq" id="WP_188860163.1">
    <property type="nucleotide sequence ID" value="NZ_BMLT01000004.1"/>
</dbReference>
<dbReference type="GO" id="GO:0016491">
    <property type="term" value="F:oxidoreductase activity"/>
    <property type="evidence" value="ECO:0007669"/>
    <property type="project" value="UniProtKB-KW"/>
</dbReference>
<dbReference type="InterPro" id="IPR017938">
    <property type="entry name" value="Riboflavin_synthase-like_b-brl"/>
</dbReference>
<evidence type="ECO:0000256" key="10">
    <source>
        <dbReference type="ARBA" id="ARBA00023004"/>
    </source>
</evidence>
<dbReference type="SUPFAM" id="SSF63380">
    <property type="entry name" value="Riboflavin synthase domain-like"/>
    <property type="match status" value="1"/>
</dbReference>
<protein>
    <submittedName>
        <fullName evidence="15">Ferric reductase</fullName>
    </submittedName>
</protein>
<evidence type="ECO:0000256" key="13">
    <source>
        <dbReference type="SAM" id="Phobius"/>
    </source>
</evidence>
<comment type="subcellular location">
    <subcellularLocation>
        <location evidence="2">Membrane</location>
        <topology evidence="2">Multi-pass membrane protein</topology>
    </subcellularLocation>
</comment>
<dbReference type="PROSITE" id="PS51384">
    <property type="entry name" value="FAD_FR"/>
    <property type="match status" value="1"/>
</dbReference>
<dbReference type="InterPro" id="IPR050415">
    <property type="entry name" value="MRET"/>
</dbReference>
<dbReference type="Gene3D" id="2.40.30.10">
    <property type="entry name" value="Translation factors"/>
    <property type="match status" value="1"/>
</dbReference>
<dbReference type="Pfam" id="PF01794">
    <property type="entry name" value="Ferric_reduct"/>
    <property type="match status" value="1"/>
</dbReference>
<keyword evidence="8 13" id="KW-1133">Transmembrane helix</keyword>
<feature type="transmembrane region" description="Helical" evidence="13">
    <location>
        <begin position="38"/>
        <end position="59"/>
    </location>
</feature>
<dbReference type="InterPro" id="IPR017927">
    <property type="entry name" value="FAD-bd_FR_type"/>
</dbReference>
<feature type="transmembrane region" description="Helical" evidence="13">
    <location>
        <begin position="142"/>
        <end position="160"/>
    </location>
</feature>
<keyword evidence="9" id="KW-0560">Oxidoreductase</keyword>
<keyword evidence="6" id="KW-0479">Metal-binding</keyword>
<dbReference type="InterPro" id="IPR013112">
    <property type="entry name" value="FAD-bd_8"/>
</dbReference>
<dbReference type="GO" id="GO:0046872">
    <property type="term" value="F:metal ion binding"/>
    <property type="evidence" value="ECO:0007669"/>
    <property type="project" value="UniProtKB-KW"/>
</dbReference>
<organism evidence="15 16">
    <name type="scientific">Marinobacterium nitratireducens</name>
    <dbReference type="NCBI Taxonomy" id="518897"/>
    <lineage>
        <taxon>Bacteria</taxon>
        <taxon>Pseudomonadati</taxon>
        <taxon>Pseudomonadota</taxon>
        <taxon>Gammaproteobacteria</taxon>
        <taxon>Oceanospirillales</taxon>
        <taxon>Oceanospirillaceae</taxon>
        <taxon>Marinobacterium</taxon>
    </lineage>
</organism>
<evidence type="ECO:0000256" key="12">
    <source>
        <dbReference type="ARBA" id="ARBA00023136"/>
    </source>
</evidence>
<keyword evidence="7" id="KW-0274">FAD</keyword>
<dbReference type="PANTHER" id="PTHR47354">
    <property type="entry name" value="NADH OXIDOREDUCTASE HCR"/>
    <property type="match status" value="1"/>
</dbReference>
<keyword evidence="11" id="KW-0411">Iron-sulfur</keyword>
<dbReference type="Proteomes" id="UP000599578">
    <property type="component" value="Unassembled WGS sequence"/>
</dbReference>
<evidence type="ECO:0000256" key="3">
    <source>
        <dbReference type="ARBA" id="ARBA00022630"/>
    </source>
</evidence>
<evidence type="ECO:0000256" key="6">
    <source>
        <dbReference type="ARBA" id="ARBA00022723"/>
    </source>
</evidence>
<evidence type="ECO:0000256" key="11">
    <source>
        <dbReference type="ARBA" id="ARBA00023014"/>
    </source>
</evidence>
<reference evidence="15 16" key="1">
    <citation type="journal article" date="2014" name="Int. J. Syst. Evol. Microbiol.">
        <title>Complete genome sequence of Corynebacterium casei LMG S-19264T (=DSM 44701T), isolated from a smear-ripened cheese.</title>
        <authorList>
            <consortium name="US DOE Joint Genome Institute (JGI-PGF)"/>
            <person name="Walter F."/>
            <person name="Albersmeier A."/>
            <person name="Kalinowski J."/>
            <person name="Ruckert C."/>
        </authorList>
    </citation>
    <scope>NUCLEOTIDE SEQUENCE [LARGE SCALE GENOMIC DNA]</scope>
    <source>
        <strain evidence="15 16">CGMCC 1.7286</strain>
    </source>
</reference>
<keyword evidence="16" id="KW-1185">Reference proteome</keyword>
<accession>A0A917ZEL0</accession>
<evidence type="ECO:0000256" key="4">
    <source>
        <dbReference type="ARBA" id="ARBA00022692"/>
    </source>
</evidence>
<evidence type="ECO:0000256" key="1">
    <source>
        <dbReference type="ARBA" id="ARBA00001974"/>
    </source>
</evidence>
<dbReference type="PANTHER" id="PTHR47354:SF8">
    <property type="entry name" value="1,2-PHENYLACETYL-COA EPOXIDASE, SUBUNIT E"/>
    <property type="match status" value="1"/>
</dbReference>
<dbReference type="PRINTS" id="PR00409">
    <property type="entry name" value="PHDIOXRDTASE"/>
</dbReference>
<proteinExistence type="predicted"/>
<evidence type="ECO:0000256" key="8">
    <source>
        <dbReference type="ARBA" id="ARBA00022989"/>
    </source>
</evidence>
<dbReference type="EMBL" id="BMLT01000004">
    <property type="protein sequence ID" value="GGO80424.1"/>
    <property type="molecule type" value="Genomic_DNA"/>
</dbReference>
<evidence type="ECO:0000313" key="16">
    <source>
        <dbReference type="Proteomes" id="UP000599578"/>
    </source>
</evidence>
<feature type="transmembrane region" description="Helical" evidence="13">
    <location>
        <begin position="195"/>
        <end position="214"/>
    </location>
</feature>
<evidence type="ECO:0000313" key="15">
    <source>
        <dbReference type="EMBL" id="GGO80424.1"/>
    </source>
</evidence>
<evidence type="ECO:0000256" key="7">
    <source>
        <dbReference type="ARBA" id="ARBA00022827"/>
    </source>
</evidence>
<evidence type="ECO:0000256" key="5">
    <source>
        <dbReference type="ARBA" id="ARBA00022714"/>
    </source>
</evidence>
<dbReference type="GO" id="GO:0050660">
    <property type="term" value="F:flavin adenine dinucleotide binding"/>
    <property type="evidence" value="ECO:0007669"/>
    <property type="project" value="TreeGrafter"/>
</dbReference>
<dbReference type="CDD" id="cd06198">
    <property type="entry name" value="FNR_like_3"/>
    <property type="match status" value="1"/>
</dbReference>
<feature type="domain" description="FAD-binding FR-type" evidence="14">
    <location>
        <begin position="211"/>
        <end position="321"/>
    </location>
</feature>